<keyword evidence="7" id="KW-0206">Cytoskeleton</keyword>
<dbReference type="EMBL" id="CAXAJV020001281">
    <property type="protein sequence ID" value="CAL7933789.1"/>
    <property type="molecule type" value="Genomic_DNA"/>
</dbReference>
<evidence type="ECO:0000256" key="8">
    <source>
        <dbReference type="ARBA" id="ARBA00023273"/>
    </source>
</evidence>
<evidence type="ECO:0000313" key="10">
    <source>
        <dbReference type="Proteomes" id="UP001642520"/>
    </source>
</evidence>
<evidence type="ECO:0000256" key="2">
    <source>
        <dbReference type="ARBA" id="ARBA00004430"/>
    </source>
</evidence>
<dbReference type="InterPro" id="IPR003409">
    <property type="entry name" value="MORN"/>
</dbReference>
<evidence type="ECO:0000256" key="3">
    <source>
        <dbReference type="ARBA" id="ARBA00022490"/>
    </source>
</evidence>
<dbReference type="PANTHER" id="PTHR46613">
    <property type="entry name" value="RADIAL SPOKE HEAD 10 HOMOLOG B-RELATED"/>
    <property type="match status" value="1"/>
</dbReference>
<organism evidence="9 10">
    <name type="scientific">Xylocopa violacea</name>
    <name type="common">Violet carpenter bee</name>
    <name type="synonym">Apis violacea</name>
    <dbReference type="NCBI Taxonomy" id="135666"/>
    <lineage>
        <taxon>Eukaryota</taxon>
        <taxon>Metazoa</taxon>
        <taxon>Ecdysozoa</taxon>
        <taxon>Arthropoda</taxon>
        <taxon>Hexapoda</taxon>
        <taxon>Insecta</taxon>
        <taxon>Pterygota</taxon>
        <taxon>Neoptera</taxon>
        <taxon>Endopterygota</taxon>
        <taxon>Hymenoptera</taxon>
        <taxon>Apocrita</taxon>
        <taxon>Aculeata</taxon>
        <taxon>Apoidea</taxon>
        <taxon>Anthophila</taxon>
        <taxon>Apidae</taxon>
        <taxon>Xylocopa</taxon>
        <taxon>Xylocopa</taxon>
    </lineage>
</organism>
<evidence type="ECO:0000256" key="5">
    <source>
        <dbReference type="ARBA" id="ARBA00022846"/>
    </source>
</evidence>
<evidence type="ECO:0000256" key="6">
    <source>
        <dbReference type="ARBA" id="ARBA00023069"/>
    </source>
</evidence>
<evidence type="ECO:0000256" key="4">
    <source>
        <dbReference type="ARBA" id="ARBA00022737"/>
    </source>
</evidence>
<keyword evidence="5" id="KW-0282">Flagellum</keyword>
<dbReference type="SUPFAM" id="SSF82185">
    <property type="entry name" value="Histone H3 K4-specific methyltransferase SET7/9 N-terminal domain"/>
    <property type="match status" value="3"/>
</dbReference>
<comment type="subcellular location">
    <subcellularLocation>
        <location evidence="1">Cell projection</location>
        <location evidence="1">Cilium</location>
        <location evidence="1">Flagellum</location>
    </subcellularLocation>
    <subcellularLocation>
        <location evidence="2">Cytoplasm</location>
        <location evidence="2">Cytoskeleton</location>
        <location evidence="2">Cilium axoneme</location>
    </subcellularLocation>
</comment>
<keyword evidence="3" id="KW-0963">Cytoplasm</keyword>
<gene>
    <name evidence="9" type="ORF">XYLVIOL_LOCUS645</name>
</gene>
<dbReference type="Gene3D" id="2.20.110.10">
    <property type="entry name" value="Histone H3 K4-specific methyltransferase SET7/9 N-terminal domain"/>
    <property type="match status" value="3"/>
</dbReference>
<keyword evidence="4" id="KW-0677">Repeat</keyword>
<keyword evidence="8" id="KW-0966">Cell projection</keyword>
<evidence type="ECO:0000313" key="9">
    <source>
        <dbReference type="EMBL" id="CAL7933789.1"/>
    </source>
</evidence>
<accession>A0ABP1MYK0</accession>
<protein>
    <submittedName>
        <fullName evidence="9">Uncharacterized protein</fullName>
    </submittedName>
</protein>
<comment type="caution">
    <text evidence="9">The sequence shown here is derived from an EMBL/GenBank/DDBJ whole genome shotgun (WGS) entry which is preliminary data.</text>
</comment>
<keyword evidence="6" id="KW-0969">Cilium</keyword>
<dbReference type="SMART" id="SM00698">
    <property type="entry name" value="MORN"/>
    <property type="match status" value="9"/>
</dbReference>
<evidence type="ECO:0000256" key="1">
    <source>
        <dbReference type="ARBA" id="ARBA00004230"/>
    </source>
</evidence>
<evidence type="ECO:0000256" key="7">
    <source>
        <dbReference type="ARBA" id="ARBA00023212"/>
    </source>
</evidence>
<dbReference type="Pfam" id="PF02493">
    <property type="entry name" value="MORN"/>
    <property type="match status" value="9"/>
</dbReference>
<proteinExistence type="predicted"/>
<keyword evidence="10" id="KW-1185">Reference proteome</keyword>
<dbReference type="PANTHER" id="PTHR46613:SF1">
    <property type="entry name" value="RADIAL SPOKE HEAD 10 HOMOLOG B-RELATED"/>
    <property type="match status" value="1"/>
</dbReference>
<name>A0ABP1MYK0_XYLVO</name>
<sequence length="583" mass="68282">MNAELKEAILQQCRKKIVPLELFNEEEEMEDIEEKKSEVMELPFEDILAEKRRRYNHKEEFIFLLYNDLLKYFVKEWDGTYLRKKPRRKVDADSKEVSSDDENVDKSLEDLNVLKEDYYDFEENANGTSKLDCSCSWKLTLPDEFANITFITNNTYSGRISRKMMEGEGVYRWSNGAQYKGEFEKNYMHGKGLLEWNSVCWYEGDFANGYPHGRGIMVDGEHHYMYTGQWHKGQRHGKGYSRYEDNGSYDGDWTMDKMNGTGLRIYPSGARYVGQWRNGVRHGFGTMVWANGDVYRGEWKCGAMEGYGIYVWNGFFNKTFTWPQEVSYVGYWHHAMRHGKGDMKWNSVGGAKYSGYWKNNKKHGYGIMIGNNGKKLESDSLFLDNVFCASDIINNTIKIETEKKYEQKCVCADEEKTPQFIEKPEQLTETLVSPILKPEQFPCLSYHITRLLDPKSLEPPLVISISSGKCYSCENKSCSCLAPHPSIDTSEENDLTWRNVSESHIENIESNWNYEEHWTYNCLMLHMFRLRRIYNDYAKLFTKSPPNCNLVMTRLCLWQLWRDCNIHEKGLSLAEIDIHIGKY</sequence>
<dbReference type="Proteomes" id="UP001642520">
    <property type="component" value="Unassembled WGS sequence"/>
</dbReference>
<reference evidence="9 10" key="1">
    <citation type="submission" date="2024-08" db="EMBL/GenBank/DDBJ databases">
        <authorList>
            <person name="Will J Nash"/>
            <person name="Angela Man"/>
            <person name="Seanna McTaggart"/>
            <person name="Kendall Baker"/>
            <person name="Tom Barker"/>
            <person name="Leah Catchpole"/>
            <person name="Alex Durrant"/>
            <person name="Karim Gharbi"/>
            <person name="Naomi Irish"/>
            <person name="Gemy Kaithakottil"/>
            <person name="Debby Ku"/>
            <person name="Aaliyah Providence"/>
            <person name="Felix Shaw"/>
            <person name="David Swarbreck"/>
            <person name="Chris Watkins"/>
            <person name="Ann M. McCartney"/>
            <person name="Giulio Formenti"/>
            <person name="Alice Mouton"/>
            <person name="Noel Vella"/>
            <person name="Bjorn M von Reumont"/>
            <person name="Adriana Vella"/>
            <person name="Wilfried Haerty"/>
        </authorList>
    </citation>
    <scope>NUCLEOTIDE SEQUENCE [LARGE SCALE GENOMIC DNA]</scope>
</reference>